<reference evidence="6" key="1">
    <citation type="submission" date="2013-08" db="EMBL/GenBank/DDBJ databases">
        <authorList>
            <person name="Mendez C."/>
            <person name="Richter M."/>
            <person name="Ferrer M."/>
            <person name="Sanchez J."/>
        </authorList>
    </citation>
    <scope>NUCLEOTIDE SEQUENCE</scope>
</reference>
<accession>T1ANL2</accession>
<evidence type="ECO:0000256" key="2">
    <source>
        <dbReference type="ARBA" id="ARBA00022722"/>
    </source>
</evidence>
<proteinExistence type="predicted"/>
<dbReference type="GO" id="GO:0000049">
    <property type="term" value="F:tRNA binding"/>
    <property type="evidence" value="ECO:0007669"/>
    <property type="project" value="InterPro"/>
</dbReference>
<comment type="caution">
    <text evidence="6">The sequence shown here is derived from an EMBL/GenBank/DDBJ whole genome shotgun (WGS) entry which is preliminary data.</text>
</comment>
<evidence type="ECO:0000256" key="4">
    <source>
        <dbReference type="ARBA" id="ARBA00022801"/>
    </source>
</evidence>
<keyword evidence="1" id="KW-0819">tRNA processing</keyword>
<evidence type="ECO:0000313" key="6">
    <source>
        <dbReference type="EMBL" id="EQD42294.1"/>
    </source>
</evidence>
<organism evidence="6">
    <name type="scientific">mine drainage metagenome</name>
    <dbReference type="NCBI Taxonomy" id="410659"/>
    <lineage>
        <taxon>unclassified sequences</taxon>
        <taxon>metagenomes</taxon>
        <taxon>ecological metagenomes</taxon>
    </lineage>
</organism>
<sequence length="88" mass="9631">MTVISNDKSGPRLGLAVALRVTRTAVERNRIRRIIRESFRLHQHTLPAVDVVVSARANARGASAQTLRGSLAALWRQVSERCALSPSS</sequence>
<evidence type="ECO:0000256" key="1">
    <source>
        <dbReference type="ARBA" id="ARBA00022694"/>
    </source>
</evidence>
<dbReference type="PANTHER" id="PTHR33992:SF1">
    <property type="entry name" value="RIBONUCLEASE P PROTEIN COMPONENT"/>
    <property type="match status" value="1"/>
</dbReference>
<dbReference type="PANTHER" id="PTHR33992">
    <property type="entry name" value="RIBONUCLEASE P PROTEIN COMPONENT"/>
    <property type="match status" value="1"/>
</dbReference>
<dbReference type="InterPro" id="IPR020568">
    <property type="entry name" value="Ribosomal_Su5_D2-typ_SF"/>
</dbReference>
<dbReference type="SUPFAM" id="SSF54211">
    <property type="entry name" value="Ribosomal protein S5 domain 2-like"/>
    <property type="match status" value="1"/>
</dbReference>
<dbReference type="AlphaFoldDB" id="T1ANL2"/>
<keyword evidence="5" id="KW-0694">RNA-binding</keyword>
<keyword evidence="3" id="KW-0255">Endonuclease</keyword>
<reference evidence="6" key="2">
    <citation type="journal article" date="2014" name="ISME J.">
        <title>Microbial stratification in low pH oxic and suboxic macroscopic growths along an acid mine drainage.</title>
        <authorList>
            <person name="Mendez-Garcia C."/>
            <person name="Mesa V."/>
            <person name="Sprenger R.R."/>
            <person name="Richter M."/>
            <person name="Diez M.S."/>
            <person name="Solano J."/>
            <person name="Bargiela R."/>
            <person name="Golyshina O.V."/>
            <person name="Manteca A."/>
            <person name="Ramos J.L."/>
            <person name="Gallego J.R."/>
            <person name="Llorente I."/>
            <person name="Martins Dos Santos V.A."/>
            <person name="Jensen O.N."/>
            <person name="Pelaez A.I."/>
            <person name="Sanchez J."/>
            <person name="Ferrer M."/>
        </authorList>
    </citation>
    <scope>NUCLEOTIDE SEQUENCE</scope>
</reference>
<name>T1ANL2_9ZZZZ</name>
<dbReference type="Gene3D" id="3.30.230.10">
    <property type="match status" value="1"/>
</dbReference>
<dbReference type="GO" id="GO:0004526">
    <property type="term" value="F:ribonuclease P activity"/>
    <property type="evidence" value="ECO:0007669"/>
    <property type="project" value="UniProtKB-EC"/>
</dbReference>
<dbReference type="InterPro" id="IPR000100">
    <property type="entry name" value="RNase_P"/>
</dbReference>
<keyword evidence="4 6" id="KW-0378">Hydrolase</keyword>
<dbReference type="Pfam" id="PF00825">
    <property type="entry name" value="Ribonuclease_P"/>
    <property type="match status" value="1"/>
</dbReference>
<keyword evidence="2" id="KW-0540">Nuclease</keyword>
<gene>
    <name evidence="6" type="ORF">B2A_10389</name>
</gene>
<dbReference type="GO" id="GO:0030677">
    <property type="term" value="C:ribonuclease P complex"/>
    <property type="evidence" value="ECO:0007669"/>
    <property type="project" value="TreeGrafter"/>
</dbReference>
<evidence type="ECO:0000256" key="3">
    <source>
        <dbReference type="ARBA" id="ARBA00022759"/>
    </source>
</evidence>
<protein>
    <submittedName>
        <fullName evidence="6">Riibonuclease P</fullName>
        <ecNumber evidence="6">3.1.26.5</ecNumber>
    </submittedName>
</protein>
<evidence type="ECO:0000256" key="5">
    <source>
        <dbReference type="ARBA" id="ARBA00022884"/>
    </source>
</evidence>
<dbReference type="GO" id="GO:0042781">
    <property type="term" value="F:3'-tRNA processing endoribonuclease activity"/>
    <property type="evidence" value="ECO:0007669"/>
    <property type="project" value="TreeGrafter"/>
</dbReference>
<dbReference type="EMBL" id="AUZZ01007494">
    <property type="protein sequence ID" value="EQD42294.1"/>
    <property type="molecule type" value="Genomic_DNA"/>
</dbReference>
<dbReference type="EC" id="3.1.26.5" evidence="6"/>
<dbReference type="InterPro" id="IPR014721">
    <property type="entry name" value="Ribsml_uS5_D2-typ_fold_subgr"/>
</dbReference>
<dbReference type="NCBIfam" id="TIGR00188">
    <property type="entry name" value="rnpA"/>
    <property type="match status" value="1"/>
</dbReference>